<dbReference type="Proteomes" id="UP000692954">
    <property type="component" value="Unassembled WGS sequence"/>
</dbReference>
<dbReference type="PANTHER" id="PTHR45333:SF1">
    <property type="entry name" value="CHROMOSOME UNDETERMINED SCAFFOLD_625, WHOLE GENOME SHOTGUN SEQUENCE"/>
    <property type="match status" value="1"/>
</dbReference>
<dbReference type="InterPro" id="IPR001680">
    <property type="entry name" value="WD40_rpt"/>
</dbReference>
<reference evidence="2" key="1">
    <citation type="submission" date="2021-01" db="EMBL/GenBank/DDBJ databases">
        <authorList>
            <consortium name="Genoscope - CEA"/>
            <person name="William W."/>
        </authorList>
    </citation>
    <scope>NUCLEOTIDE SEQUENCE</scope>
</reference>
<evidence type="ECO:0000313" key="2">
    <source>
        <dbReference type="EMBL" id="CAD8128544.1"/>
    </source>
</evidence>
<dbReference type="PROSITE" id="PS50082">
    <property type="entry name" value="WD_REPEATS_2"/>
    <property type="match status" value="1"/>
</dbReference>
<sequence>MTLIKKIIKKTSLKYVEKIQKKKSKDDQIVQLLKFLIQLTTVDETFIKGGSNGLNLLVGLKYDLTNHCFQNIQIKNSCLIGRNFASFDLSGSKFENVDISEVNLNGTLLLNCKWKNIKIHELHQLQGHTDCVFSVCFSPDRTKMASGGGKKNIRRWRLFNTSMGCQDRIIKHQNRWSS</sequence>
<dbReference type="Pfam" id="PF00400">
    <property type="entry name" value="WD40"/>
    <property type="match status" value="1"/>
</dbReference>
<evidence type="ECO:0000256" key="1">
    <source>
        <dbReference type="PROSITE-ProRule" id="PRU00221"/>
    </source>
</evidence>
<protein>
    <recommendedName>
        <fullName evidence="4">Pentapeptide repeat-containing protein</fullName>
    </recommendedName>
</protein>
<organism evidence="2 3">
    <name type="scientific">Paramecium sonneborni</name>
    <dbReference type="NCBI Taxonomy" id="65129"/>
    <lineage>
        <taxon>Eukaryota</taxon>
        <taxon>Sar</taxon>
        <taxon>Alveolata</taxon>
        <taxon>Ciliophora</taxon>
        <taxon>Intramacronucleata</taxon>
        <taxon>Oligohymenophorea</taxon>
        <taxon>Peniculida</taxon>
        <taxon>Parameciidae</taxon>
        <taxon>Paramecium</taxon>
    </lineage>
</organism>
<dbReference type="PROSITE" id="PS50294">
    <property type="entry name" value="WD_REPEATS_REGION"/>
    <property type="match status" value="1"/>
</dbReference>
<evidence type="ECO:0008006" key="4">
    <source>
        <dbReference type="Google" id="ProtNLM"/>
    </source>
</evidence>
<keyword evidence="1" id="KW-0853">WD repeat</keyword>
<evidence type="ECO:0000313" key="3">
    <source>
        <dbReference type="Proteomes" id="UP000692954"/>
    </source>
</evidence>
<accession>A0A8S1RPD0</accession>
<feature type="repeat" description="WD" evidence="1">
    <location>
        <begin position="125"/>
        <end position="158"/>
    </location>
</feature>
<dbReference type="AlphaFoldDB" id="A0A8S1RPD0"/>
<dbReference type="SMART" id="SM00320">
    <property type="entry name" value="WD40"/>
    <property type="match status" value="1"/>
</dbReference>
<gene>
    <name evidence="2" type="ORF">PSON_ATCC_30995.1.T1910003</name>
</gene>
<dbReference type="PANTHER" id="PTHR45333">
    <property type="entry name" value="MEMBRANE PROTEIN-RELATED"/>
    <property type="match status" value="1"/>
</dbReference>
<proteinExistence type="predicted"/>
<name>A0A8S1RPD0_9CILI</name>
<comment type="caution">
    <text evidence="2">The sequence shown here is derived from an EMBL/GenBank/DDBJ whole genome shotgun (WGS) entry which is preliminary data.</text>
</comment>
<keyword evidence="3" id="KW-1185">Reference proteome</keyword>
<dbReference type="EMBL" id="CAJJDN010000191">
    <property type="protein sequence ID" value="CAD8128544.1"/>
    <property type="molecule type" value="Genomic_DNA"/>
</dbReference>
<dbReference type="OrthoDB" id="10570574at2759"/>